<feature type="domain" description="Peptidase M16 C-terminal" evidence="18">
    <location>
        <begin position="239"/>
        <end position="422"/>
    </location>
</feature>
<evidence type="ECO:0000259" key="17">
    <source>
        <dbReference type="Pfam" id="PF00675"/>
    </source>
</evidence>
<protein>
    <recommendedName>
        <fullName evidence="13">Cytochrome b-c1 complex subunit 1, mitochondrial</fullName>
    </recommendedName>
    <alternativeName>
        <fullName evidence="14">Complex III subunit 1</fullName>
    </alternativeName>
    <alternativeName>
        <fullName evidence="15">Core protein I</fullName>
    </alternativeName>
    <alternativeName>
        <fullName evidence="16">Ubiquinol-cytochrome-c reductase complex core protein 1</fullName>
    </alternativeName>
</protein>
<dbReference type="SUPFAM" id="SSF63411">
    <property type="entry name" value="LuxS/MPP-like metallohydrolase"/>
    <property type="match status" value="2"/>
</dbReference>
<evidence type="ECO:0000256" key="6">
    <source>
        <dbReference type="ARBA" id="ARBA00022946"/>
    </source>
</evidence>
<evidence type="ECO:0000256" key="12">
    <source>
        <dbReference type="ARBA" id="ARBA00064195"/>
    </source>
</evidence>
<evidence type="ECO:0000256" key="3">
    <source>
        <dbReference type="ARBA" id="ARBA00022553"/>
    </source>
</evidence>
<dbReference type="Proteomes" id="UP001142489">
    <property type="component" value="Unassembled WGS sequence"/>
</dbReference>
<dbReference type="InterPro" id="IPR007863">
    <property type="entry name" value="Peptidase_M16_C"/>
</dbReference>
<dbReference type="GO" id="GO:0046872">
    <property type="term" value="F:metal ion binding"/>
    <property type="evidence" value="ECO:0007669"/>
    <property type="project" value="InterPro"/>
</dbReference>
<proteinExistence type="inferred from homology"/>
<dbReference type="PANTHER" id="PTHR11851:SF116">
    <property type="entry name" value="CYTOCHROME B-C1 COMPLEX SUBUNIT 1, MITOCHONDRIAL"/>
    <property type="match status" value="1"/>
</dbReference>
<accession>A0A9Q0XJ43</accession>
<keyword evidence="9" id="KW-0496">Mitochondrion</keyword>
<dbReference type="Pfam" id="PF00675">
    <property type="entry name" value="Peptidase_M16"/>
    <property type="match status" value="1"/>
</dbReference>
<evidence type="ECO:0000256" key="7">
    <source>
        <dbReference type="ARBA" id="ARBA00022982"/>
    </source>
</evidence>
<keyword evidence="7" id="KW-0249">Electron transport</keyword>
<evidence type="ECO:0000256" key="11">
    <source>
        <dbReference type="ARBA" id="ARBA00061208"/>
    </source>
</evidence>
<comment type="subcellular location">
    <subcellularLocation>
        <location evidence="1">Mitochondrion inner membrane</location>
        <topology evidence="1">Peripheral membrane protein</topology>
        <orientation evidence="1">Matrix side</orientation>
    </subcellularLocation>
</comment>
<comment type="caution">
    <text evidence="19">The sequence shown here is derived from an EMBL/GenBank/DDBJ whole genome shotgun (WGS) entry which is preliminary data.</text>
</comment>
<dbReference type="Pfam" id="PF05193">
    <property type="entry name" value="Peptidase_M16_C"/>
    <property type="match status" value="1"/>
</dbReference>
<evidence type="ECO:0000256" key="9">
    <source>
        <dbReference type="ARBA" id="ARBA00023128"/>
    </source>
</evidence>
<evidence type="ECO:0000256" key="16">
    <source>
        <dbReference type="ARBA" id="ARBA00082886"/>
    </source>
</evidence>
<name>A0A9Q0XJ43_9SAUR</name>
<dbReference type="GO" id="GO:0032991">
    <property type="term" value="C:protein-containing complex"/>
    <property type="evidence" value="ECO:0007669"/>
    <property type="project" value="UniProtKB-ARBA"/>
</dbReference>
<evidence type="ECO:0000256" key="10">
    <source>
        <dbReference type="ARBA" id="ARBA00023136"/>
    </source>
</evidence>
<dbReference type="FunFam" id="3.30.830.10:FF:000001">
    <property type="entry name" value="Mitochondrial-processing peptidase subunit beta, mitochondrial"/>
    <property type="match status" value="1"/>
</dbReference>
<keyword evidence="8" id="KW-0007">Acetylation</keyword>
<keyword evidence="4" id="KW-0679">Respiratory chain</keyword>
<dbReference type="InterPro" id="IPR011765">
    <property type="entry name" value="Pept_M16_N"/>
</dbReference>
<keyword evidence="5" id="KW-0999">Mitochondrion inner membrane</keyword>
<dbReference type="OrthoDB" id="10251424at2759"/>
<keyword evidence="20" id="KW-1185">Reference proteome</keyword>
<comment type="subunit">
    <text evidence="12">Component of the ubiquinol-cytochrome c oxidoreductase (cytochrome b-c1 complex, complex III, CIII), a multisubunit enzyme composed of 11 subunits. The complex is composed of 3 respiratory subunits cytochrome b, cytochrome c1 and Rieske protein UQCRFS1, 2 core protein subunits UQCRC1/QCR1 and UQCRC2/QCR2, and 6 low-molecular weight protein subunits UQCRH/QCR6, UQCRB/QCR7, UQCRQ/QCR8, UQCR10/QCR9, UQCR11/QCR10 and subunit 9, the cleavage product of Rieske protein UQCRFS1. The complex exists as an obligatory dimer and forms supercomplexes (SCs) in the inner mitochondrial membrane with NADH-ubiquinone oxidoreductase (complex I, CI) and cytochrome c oxidase (complex IV, CIV), resulting in different assemblies (supercomplex SCI(1)III(2)IV(1) and megacomplex MCI(2)III(2)IV(2)). Interacts with UQCC6. Interacts with STMP1.</text>
</comment>
<dbReference type="AlphaFoldDB" id="A0A9Q0XJ43"/>
<evidence type="ECO:0000256" key="8">
    <source>
        <dbReference type="ARBA" id="ARBA00022990"/>
    </source>
</evidence>
<feature type="domain" description="Peptidase M16 N-terminal" evidence="17">
    <location>
        <begin position="86"/>
        <end position="232"/>
    </location>
</feature>
<evidence type="ECO:0000259" key="18">
    <source>
        <dbReference type="Pfam" id="PF05193"/>
    </source>
</evidence>
<keyword evidence="3" id="KW-0597">Phosphoprotein</keyword>
<evidence type="ECO:0000256" key="1">
    <source>
        <dbReference type="ARBA" id="ARBA00004443"/>
    </source>
</evidence>
<evidence type="ECO:0000256" key="4">
    <source>
        <dbReference type="ARBA" id="ARBA00022660"/>
    </source>
</evidence>
<evidence type="ECO:0000256" key="5">
    <source>
        <dbReference type="ARBA" id="ARBA00022792"/>
    </source>
</evidence>
<gene>
    <name evidence="19" type="ORF">JRQ81_003046</name>
</gene>
<dbReference type="InterPro" id="IPR011249">
    <property type="entry name" value="Metalloenz_LuxS/M16"/>
</dbReference>
<dbReference type="PANTHER" id="PTHR11851">
    <property type="entry name" value="METALLOPROTEASE"/>
    <property type="match status" value="1"/>
</dbReference>
<sequence>MGDLASVASSDMLLLFCLTSFGKRSPEGLKTWEDCNELILLPGFAMLLWKKPALWSSIRRGSTVPYAQVLHNLPETQVTTLDNGIRVASEYFDQPTCTVGVWISVGSRYETEKNNGVGNFLEHMAFKGTKNRPGAEFEKEVESIGAHLNSYTSREQTAYFMKALAKDLPKAIEILADVMKNWNLEDSQVEKQRNVILQEMKENDTCLSSVIFDYLHATAYQGTPLSQTIEGTTANVKHLTPADLANFIDSHYKGSRMVLAAAGGIDHNQFVDLARQHFSGISNVYKENSPPVLLPCRFTGSEIRIRDDDLPWAHVAVAVEGPGWANPDIIPLLVAKEVIGSYDHTCSNKNQSSPIAVIASYTKMCQHFRTFNTCYSDTGLFGFYFVADKMNIDDTMHCAQAEWMKLCTSVTDSEVKRAKNSLRSNLAAQLDGTTPICENIGSHILNYGHRISLAEWDARISEVDTKTVQEVCNKYLYDKCPAVVGIGPIEAMTDYNRIRSAMYWLRI</sequence>
<evidence type="ECO:0000256" key="2">
    <source>
        <dbReference type="ARBA" id="ARBA00022448"/>
    </source>
</evidence>
<keyword evidence="6" id="KW-0809">Transit peptide</keyword>
<dbReference type="FunFam" id="3.30.830.10:FF:000016">
    <property type="entry name" value="Cytochrome b-c1 complex subunit 1, mitochondrial"/>
    <property type="match status" value="1"/>
</dbReference>
<dbReference type="InterPro" id="IPR050361">
    <property type="entry name" value="MPP/UQCRC_Complex"/>
</dbReference>
<dbReference type="Gene3D" id="3.30.830.10">
    <property type="entry name" value="Metalloenzyme, LuxS/M16 peptidase-like"/>
    <property type="match status" value="2"/>
</dbReference>
<comment type="similarity">
    <text evidence="11">Belongs to the peptidase M16 family. UQCRC1/QCR1 subfamily.</text>
</comment>
<evidence type="ECO:0000313" key="19">
    <source>
        <dbReference type="EMBL" id="KAJ7316884.1"/>
    </source>
</evidence>
<dbReference type="GO" id="GO:0005743">
    <property type="term" value="C:mitochondrial inner membrane"/>
    <property type="evidence" value="ECO:0007669"/>
    <property type="project" value="UniProtKB-SubCell"/>
</dbReference>
<evidence type="ECO:0000313" key="20">
    <source>
        <dbReference type="Proteomes" id="UP001142489"/>
    </source>
</evidence>
<keyword evidence="10" id="KW-0472">Membrane</keyword>
<evidence type="ECO:0000256" key="13">
    <source>
        <dbReference type="ARBA" id="ARBA00070376"/>
    </source>
</evidence>
<evidence type="ECO:0000256" key="15">
    <source>
        <dbReference type="ARBA" id="ARBA00081098"/>
    </source>
</evidence>
<evidence type="ECO:0000256" key="14">
    <source>
        <dbReference type="ARBA" id="ARBA00076278"/>
    </source>
</evidence>
<keyword evidence="2" id="KW-0813">Transport</keyword>
<reference evidence="19" key="1">
    <citation type="journal article" date="2023" name="DNA Res.">
        <title>Chromosome-level genome assembly of Phrynocephalus forsythii using third-generation DNA sequencing and Hi-C analysis.</title>
        <authorList>
            <person name="Qi Y."/>
            <person name="Zhao W."/>
            <person name="Zhao Y."/>
            <person name="Niu C."/>
            <person name="Cao S."/>
            <person name="Zhang Y."/>
        </authorList>
    </citation>
    <scope>NUCLEOTIDE SEQUENCE</scope>
    <source>
        <tissue evidence="19">Muscle</tissue>
    </source>
</reference>
<organism evidence="19 20">
    <name type="scientific">Phrynocephalus forsythii</name>
    <dbReference type="NCBI Taxonomy" id="171643"/>
    <lineage>
        <taxon>Eukaryota</taxon>
        <taxon>Metazoa</taxon>
        <taxon>Chordata</taxon>
        <taxon>Craniata</taxon>
        <taxon>Vertebrata</taxon>
        <taxon>Euteleostomi</taxon>
        <taxon>Lepidosauria</taxon>
        <taxon>Squamata</taxon>
        <taxon>Bifurcata</taxon>
        <taxon>Unidentata</taxon>
        <taxon>Episquamata</taxon>
        <taxon>Toxicofera</taxon>
        <taxon>Iguania</taxon>
        <taxon>Acrodonta</taxon>
        <taxon>Agamidae</taxon>
        <taxon>Agaminae</taxon>
        <taxon>Phrynocephalus</taxon>
    </lineage>
</organism>
<dbReference type="EMBL" id="JAPFRF010000011">
    <property type="protein sequence ID" value="KAJ7316884.1"/>
    <property type="molecule type" value="Genomic_DNA"/>
</dbReference>